<accession>A0A518E401</accession>
<name>A0A518E401_9BACT</name>
<gene>
    <name evidence="1" type="ORF">Pla8534_67360</name>
</gene>
<dbReference type="OrthoDB" id="281426at2"/>
<dbReference type="EMBL" id="CP036433">
    <property type="protein sequence ID" value="QDU98825.1"/>
    <property type="molecule type" value="Genomic_DNA"/>
</dbReference>
<protein>
    <submittedName>
        <fullName evidence="1">Uncharacterized protein</fullName>
    </submittedName>
</protein>
<dbReference type="RefSeq" id="WP_145058374.1">
    <property type="nucleotide sequence ID" value="NZ_CP036433.1"/>
</dbReference>
<keyword evidence="2" id="KW-1185">Reference proteome</keyword>
<dbReference type="KEGG" id="lcre:Pla8534_67360"/>
<sequence length="96" mass="10653">MSDPLLTIRNHHSAACGDPPIVTKDASSTYIGYFENQHGEQWILTCNRATGEAKLRGGDTGWNKPWPVADGKVDGLNLNREEQLWLEACLAAVRFK</sequence>
<organism evidence="1 2">
    <name type="scientific">Lignipirellula cremea</name>
    <dbReference type="NCBI Taxonomy" id="2528010"/>
    <lineage>
        <taxon>Bacteria</taxon>
        <taxon>Pseudomonadati</taxon>
        <taxon>Planctomycetota</taxon>
        <taxon>Planctomycetia</taxon>
        <taxon>Pirellulales</taxon>
        <taxon>Pirellulaceae</taxon>
        <taxon>Lignipirellula</taxon>
    </lineage>
</organism>
<reference evidence="1 2" key="1">
    <citation type="submission" date="2019-02" db="EMBL/GenBank/DDBJ databases">
        <title>Deep-cultivation of Planctomycetes and their phenomic and genomic characterization uncovers novel biology.</title>
        <authorList>
            <person name="Wiegand S."/>
            <person name="Jogler M."/>
            <person name="Boedeker C."/>
            <person name="Pinto D."/>
            <person name="Vollmers J."/>
            <person name="Rivas-Marin E."/>
            <person name="Kohn T."/>
            <person name="Peeters S.H."/>
            <person name="Heuer A."/>
            <person name="Rast P."/>
            <person name="Oberbeckmann S."/>
            <person name="Bunk B."/>
            <person name="Jeske O."/>
            <person name="Meyerdierks A."/>
            <person name="Storesund J.E."/>
            <person name="Kallscheuer N."/>
            <person name="Luecker S."/>
            <person name="Lage O.M."/>
            <person name="Pohl T."/>
            <person name="Merkel B.J."/>
            <person name="Hornburger P."/>
            <person name="Mueller R.-W."/>
            <person name="Bruemmer F."/>
            <person name="Labrenz M."/>
            <person name="Spormann A.M."/>
            <person name="Op den Camp H."/>
            <person name="Overmann J."/>
            <person name="Amann R."/>
            <person name="Jetten M.S.M."/>
            <person name="Mascher T."/>
            <person name="Medema M.H."/>
            <person name="Devos D.P."/>
            <person name="Kaster A.-K."/>
            <person name="Ovreas L."/>
            <person name="Rohde M."/>
            <person name="Galperin M.Y."/>
            <person name="Jogler C."/>
        </authorList>
    </citation>
    <scope>NUCLEOTIDE SEQUENCE [LARGE SCALE GENOMIC DNA]</scope>
    <source>
        <strain evidence="1 2">Pla85_3_4</strain>
    </source>
</reference>
<proteinExistence type="predicted"/>
<evidence type="ECO:0000313" key="2">
    <source>
        <dbReference type="Proteomes" id="UP000317648"/>
    </source>
</evidence>
<dbReference type="Proteomes" id="UP000317648">
    <property type="component" value="Chromosome"/>
</dbReference>
<evidence type="ECO:0000313" key="1">
    <source>
        <dbReference type="EMBL" id="QDU98825.1"/>
    </source>
</evidence>
<dbReference type="AlphaFoldDB" id="A0A518E401"/>